<dbReference type="Proteomes" id="UP000249082">
    <property type="component" value="Unassembled WGS sequence"/>
</dbReference>
<proteinExistence type="predicted"/>
<dbReference type="AlphaFoldDB" id="A0A2W5QKF1"/>
<evidence type="ECO:0000256" key="5">
    <source>
        <dbReference type="ARBA" id="ARBA00023002"/>
    </source>
</evidence>
<evidence type="ECO:0000256" key="6">
    <source>
        <dbReference type="ARBA" id="ARBA00023004"/>
    </source>
</evidence>
<evidence type="ECO:0000256" key="2">
    <source>
        <dbReference type="ARBA" id="ARBA00022723"/>
    </source>
</evidence>
<gene>
    <name evidence="8" type="ORF">DI555_20005</name>
</gene>
<dbReference type="Gene3D" id="2.60.120.620">
    <property type="entry name" value="q2cbj1_9rhob like domain"/>
    <property type="match status" value="1"/>
</dbReference>
<dbReference type="GO" id="GO:0051213">
    <property type="term" value="F:dioxygenase activity"/>
    <property type="evidence" value="ECO:0007669"/>
    <property type="project" value="UniProtKB-KW"/>
</dbReference>
<feature type="domain" description="Fe2OG dioxygenase" evidence="7">
    <location>
        <begin position="84"/>
        <end position="182"/>
    </location>
</feature>
<accession>A0A2W5QKF1</accession>
<keyword evidence="2" id="KW-0479">Metal-binding</keyword>
<comment type="cofactor">
    <cofactor evidence="1">
        <name>L-ascorbate</name>
        <dbReference type="ChEBI" id="CHEBI:38290"/>
    </cofactor>
</comment>
<dbReference type="GO" id="GO:0031418">
    <property type="term" value="F:L-ascorbic acid binding"/>
    <property type="evidence" value="ECO:0007669"/>
    <property type="project" value="UniProtKB-KW"/>
</dbReference>
<evidence type="ECO:0000256" key="3">
    <source>
        <dbReference type="ARBA" id="ARBA00022896"/>
    </source>
</evidence>
<reference evidence="8 9" key="1">
    <citation type="submission" date="2017-08" db="EMBL/GenBank/DDBJ databases">
        <title>Infants hospitalized years apart are colonized by the same room-sourced microbial strains.</title>
        <authorList>
            <person name="Brooks B."/>
            <person name="Olm M.R."/>
            <person name="Firek B.A."/>
            <person name="Baker R."/>
            <person name="Thomas B.C."/>
            <person name="Morowitz M.J."/>
            <person name="Banfield J.F."/>
        </authorList>
    </citation>
    <scope>NUCLEOTIDE SEQUENCE [LARGE SCALE GENOMIC DNA]</scope>
    <source>
        <strain evidence="8">S2_005_002_R2_33</strain>
    </source>
</reference>
<organism evidence="8 9">
    <name type="scientific">Novosphingobium pentaromativorans</name>
    <dbReference type="NCBI Taxonomy" id="205844"/>
    <lineage>
        <taxon>Bacteria</taxon>
        <taxon>Pseudomonadati</taxon>
        <taxon>Pseudomonadota</taxon>
        <taxon>Alphaproteobacteria</taxon>
        <taxon>Sphingomonadales</taxon>
        <taxon>Sphingomonadaceae</taxon>
        <taxon>Novosphingobium</taxon>
    </lineage>
</organism>
<dbReference type="EMBL" id="QFPX01000022">
    <property type="protein sequence ID" value="PZQ51970.1"/>
    <property type="molecule type" value="Genomic_DNA"/>
</dbReference>
<dbReference type="Pfam" id="PF13640">
    <property type="entry name" value="2OG-FeII_Oxy_3"/>
    <property type="match status" value="1"/>
</dbReference>
<evidence type="ECO:0000256" key="4">
    <source>
        <dbReference type="ARBA" id="ARBA00022964"/>
    </source>
</evidence>
<keyword evidence="5" id="KW-0560">Oxidoreductase</keyword>
<dbReference type="InterPro" id="IPR044862">
    <property type="entry name" value="Pro_4_hyd_alph_FE2OG_OXY"/>
</dbReference>
<dbReference type="InterPro" id="IPR005123">
    <property type="entry name" value="Oxoglu/Fe-dep_dioxygenase_dom"/>
</dbReference>
<dbReference type="InterPro" id="IPR006620">
    <property type="entry name" value="Pro_4_hyd_alph"/>
</dbReference>
<dbReference type="GO" id="GO:0005506">
    <property type="term" value="F:iron ion binding"/>
    <property type="evidence" value="ECO:0007669"/>
    <property type="project" value="InterPro"/>
</dbReference>
<keyword evidence="3" id="KW-0847">Vitamin C</keyword>
<dbReference type="PROSITE" id="PS51471">
    <property type="entry name" value="FE2OG_OXY"/>
    <property type="match status" value="1"/>
</dbReference>
<keyword evidence="6" id="KW-0408">Iron</keyword>
<evidence type="ECO:0000259" key="7">
    <source>
        <dbReference type="PROSITE" id="PS51471"/>
    </source>
</evidence>
<dbReference type="SMART" id="SM00702">
    <property type="entry name" value="P4Hc"/>
    <property type="match status" value="1"/>
</dbReference>
<evidence type="ECO:0000256" key="1">
    <source>
        <dbReference type="ARBA" id="ARBA00001961"/>
    </source>
</evidence>
<protein>
    <submittedName>
        <fullName evidence="8">2OG-Fe(II) oxygenase</fullName>
    </submittedName>
</protein>
<dbReference type="SUPFAM" id="SSF51197">
    <property type="entry name" value="Clavaminate synthase-like"/>
    <property type="match status" value="1"/>
</dbReference>
<keyword evidence="4" id="KW-0223">Dioxygenase</keyword>
<name>A0A2W5QKF1_9SPHN</name>
<evidence type="ECO:0000313" key="8">
    <source>
        <dbReference type="EMBL" id="PZQ51970.1"/>
    </source>
</evidence>
<sequence length="186" mass="21489">MKNVWEVWTSAFTDAECDAIVKRAESYSEQDATIGFSGNLRSDLGYRTSTVRWLDAAREKDIVSRIMDFVRPSNRTNFGVEIDAPYELQFTEYRATNKGHYDWHQDVWLESPRPYARKLSVVVQLSQAQDYKGGEFEFFGLANPGETFLPRGSLLIFPSFLQHRVLPVLDGTRRSLVTWVEGPNWR</sequence>
<comment type="caution">
    <text evidence="8">The sequence shown here is derived from an EMBL/GenBank/DDBJ whole genome shotgun (WGS) entry which is preliminary data.</text>
</comment>
<dbReference type="GO" id="GO:0016705">
    <property type="term" value="F:oxidoreductase activity, acting on paired donors, with incorporation or reduction of molecular oxygen"/>
    <property type="evidence" value="ECO:0007669"/>
    <property type="project" value="InterPro"/>
</dbReference>
<evidence type="ECO:0000313" key="9">
    <source>
        <dbReference type="Proteomes" id="UP000249082"/>
    </source>
</evidence>